<proteinExistence type="predicted"/>
<dbReference type="PANTHER" id="PTHR43646">
    <property type="entry name" value="GLYCOSYLTRANSFERASE"/>
    <property type="match status" value="1"/>
</dbReference>
<comment type="subcellular location">
    <subcellularLocation>
        <location evidence="1">Cell membrane</location>
    </subcellularLocation>
</comment>
<evidence type="ECO:0000256" key="5">
    <source>
        <dbReference type="ARBA" id="ARBA00023136"/>
    </source>
</evidence>
<dbReference type="AlphaFoldDB" id="A0A1G1W853"/>
<keyword evidence="4" id="KW-0808">Transferase</keyword>
<dbReference type="Gene3D" id="3.90.550.10">
    <property type="entry name" value="Spore Coat Polysaccharide Biosynthesis Protein SpsA, Chain A"/>
    <property type="match status" value="1"/>
</dbReference>
<dbReference type="Pfam" id="PF00535">
    <property type="entry name" value="Glycos_transf_2"/>
    <property type="match status" value="1"/>
</dbReference>
<evidence type="ECO:0000259" key="6">
    <source>
        <dbReference type="Pfam" id="PF00535"/>
    </source>
</evidence>
<evidence type="ECO:0000313" key="7">
    <source>
        <dbReference type="EMBL" id="OGY23537.1"/>
    </source>
</evidence>
<evidence type="ECO:0000256" key="4">
    <source>
        <dbReference type="ARBA" id="ARBA00022679"/>
    </source>
</evidence>
<sequence>MFKLGFKGFLQSIIDRFKYLFSSEDPTPSEFSSKLGLRNIKRIFKKDFKAIRERRFREVIVRWRNRRVIAQIIVGSTLRKISGQISHYTDKKAFEKTLFKKRKLPQDFYSAREIGLNSIPETVSVVINTKGSPPFFEDILRKYKGQVGLDKIEIIVVDSGSKDNTLNLAAYYGCKIIEIKPEEFKHGRSRNIGIEAASGKYIVNAVSDATPPNLDLLVKIVNKLEKNKAAAISIRQIPRIDADLFAALTINYHYQVMFGGSLGDFWVENIENHDTSSAFERRRLAVIDDVFVLHRAEVIKKEKYDNDIKYAEDLDLSIRYIKKGHKFGFLNSESIIHSHTRPVEYFLKRYFVDTNFIYKVFGSLPDNLGNSLNYKKPLDGFFSIIKATEDKLSSLRFTDSSWIKKYLDYFNDGQLKNSRIIELWNQAYNSKLEEFTNFRSQIDTAGEDNKEFDSKIAALVTGIMLSEGFIRYNLRKGVSEDVEKFCALLEEGI</sequence>
<gene>
    <name evidence="7" type="ORF">A2Y57_01600</name>
</gene>
<dbReference type="GO" id="GO:0005886">
    <property type="term" value="C:plasma membrane"/>
    <property type="evidence" value="ECO:0007669"/>
    <property type="project" value="UniProtKB-SubCell"/>
</dbReference>
<dbReference type="EMBL" id="MHCQ01000042">
    <property type="protein sequence ID" value="OGY23537.1"/>
    <property type="molecule type" value="Genomic_DNA"/>
</dbReference>
<protein>
    <recommendedName>
        <fullName evidence="6">Glycosyltransferase 2-like domain-containing protein</fullName>
    </recommendedName>
</protein>
<evidence type="ECO:0000256" key="1">
    <source>
        <dbReference type="ARBA" id="ARBA00004236"/>
    </source>
</evidence>
<keyword evidence="3" id="KW-0328">Glycosyltransferase</keyword>
<evidence type="ECO:0000256" key="3">
    <source>
        <dbReference type="ARBA" id="ARBA00022676"/>
    </source>
</evidence>
<keyword evidence="5" id="KW-0472">Membrane</keyword>
<dbReference type="Proteomes" id="UP000177103">
    <property type="component" value="Unassembled WGS sequence"/>
</dbReference>
<comment type="caution">
    <text evidence="7">The sequence shown here is derived from an EMBL/GenBank/DDBJ whole genome shotgun (WGS) entry which is preliminary data.</text>
</comment>
<keyword evidence="2" id="KW-1003">Cell membrane</keyword>
<dbReference type="PANTHER" id="PTHR43646:SF2">
    <property type="entry name" value="GLYCOSYLTRANSFERASE 2-LIKE DOMAIN-CONTAINING PROTEIN"/>
    <property type="match status" value="1"/>
</dbReference>
<reference evidence="7 8" key="1">
    <citation type="journal article" date="2016" name="Nat. Commun.">
        <title>Thousands of microbial genomes shed light on interconnected biogeochemical processes in an aquifer system.</title>
        <authorList>
            <person name="Anantharaman K."/>
            <person name="Brown C.T."/>
            <person name="Hug L.A."/>
            <person name="Sharon I."/>
            <person name="Castelle C.J."/>
            <person name="Probst A.J."/>
            <person name="Thomas B.C."/>
            <person name="Singh A."/>
            <person name="Wilkins M.J."/>
            <person name="Karaoz U."/>
            <person name="Brodie E.L."/>
            <person name="Williams K.H."/>
            <person name="Hubbard S.S."/>
            <person name="Banfield J.F."/>
        </authorList>
    </citation>
    <scope>NUCLEOTIDE SEQUENCE [LARGE SCALE GENOMIC DNA]</scope>
</reference>
<evidence type="ECO:0000256" key="2">
    <source>
        <dbReference type="ARBA" id="ARBA00022475"/>
    </source>
</evidence>
<dbReference type="InterPro" id="IPR029044">
    <property type="entry name" value="Nucleotide-diphossugar_trans"/>
</dbReference>
<accession>A0A1G1W853</accession>
<dbReference type="GO" id="GO:0016757">
    <property type="term" value="F:glycosyltransferase activity"/>
    <property type="evidence" value="ECO:0007669"/>
    <property type="project" value="UniProtKB-KW"/>
</dbReference>
<dbReference type="SUPFAM" id="SSF53448">
    <property type="entry name" value="Nucleotide-diphospho-sugar transferases"/>
    <property type="match status" value="1"/>
</dbReference>
<organism evidence="7 8">
    <name type="scientific">Candidatus Woykebacteria bacterium RBG_13_40_7b</name>
    <dbReference type="NCBI Taxonomy" id="1802594"/>
    <lineage>
        <taxon>Bacteria</taxon>
        <taxon>Candidatus Woykeibacteriota</taxon>
    </lineage>
</organism>
<name>A0A1G1W853_9BACT</name>
<dbReference type="InterPro" id="IPR001173">
    <property type="entry name" value="Glyco_trans_2-like"/>
</dbReference>
<evidence type="ECO:0000313" key="8">
    <source>
        <dbReference type="Proteomes" id="UP000177103"/>
    </source>
</evidence>
<feature type="domain" description="Glycosyltransferase 2-like" evidence="6">
    <location>
        <begin position="124"/>
        <end position="267"/>
    </location>
</feature>